<comment type="caution">
    <text evidence="8">The sequence shown here is derived from an EMBL/GenBank/DDBJ whole genome shotgun (WGS) entry which is preliminary data.</text>
</comment>
<keyword evidence="4 5" id="KW-0539">Nucleus</keyword>
<keyword evidence="5" id="KW-0227">DNA damage</keyword>
<feature type="domain" description="MMS19 C-terminal" evidence="6">
    <location>
        <begin position="543"/>
        <end position="996"/>
    </location>
</feature>
<evidence type="ECO:0000256" key="1">
    <source>
        <dbReference type="ARBA" id="ARBA00004123"/>
    </source>
</evidence>
<dbReference type="GO" id="GO:0097361">
    <property type="term" value="C:cytosolic [4Fe-4S] assembly targeting complex"/>
    <property type="evidence" value="ECO:0007669"/>
    <property type="project" value="UniProtKB-UniRule"/>
</dbReference>
<dbReference type="Pfam" id="PF14500">
    <property type="entry name" value="MMS19_N"/>
    <property type="match status" value="1"/>
</dbReference>
<protein>
    <recommendedName>
        <fullName evidence="5">MMS19 nucleotide excision repair protein</fullName>
    </recommendedName>
</protein>
<dbReference type="InterPro" id="IPR029240">
    <property type="entry name" value="MMS19_N"/>
</dbReference>
<accession>C5P083</accession>
<dbReference type="Pfam" id="PF12460">
    <property type="entry name" value="MMS19_C"/>
    <property type="match status" value="1"/>
</dbReference>
<dbReference type="OrthoDB" id="342900at2759"/>
<evidence type="ECO:0000256" key="2">
    <source>
        <dbReference type="ARBA" id="ARBA00009340"/>
    </source>
</evidence>
<dbReference type="GO" id="GO:0006281">
    <property type="term" value="P:DNA repair"/>
    <property type="evidence" value="ECO:0007669"/>
    <property type="project" value="UniProtKB-UniRule"/>
</dbReference>
<keyword evidence="3" id="KW-0677">Repeat</keyword>
<dbReference type="EMBL" id="ACFW01000009">
    <property type="protein sequence ID" value="EER29728.1"/>
    <property type="molecule type" value="Genomic_DNA"/>
</dbReference>
<dbReference type="Proteomes" id="UP000009084">
    <property type="component" value="Unassembled WGS sequence"/>
</dbReference>
<dbReference type="HOGENOM" id="CLU_005943_1_0_1"/>
<dbReference type="PANTHER" id="PTHR12891">
    <property type="entry name" value="DNA REPAIR/TRANSCRIPTION PROTEIN MET18/MMS19"/>
    <property type="match status" value="1"/>
</dbReference>
<evidence type="ECO:0000256" key="4">
    <source>
        <dbReference type="ARBA" id="ARBA00023242"/>
    </source>
</evidence>
<dbReference type="PANTHER" id="PTHR12891:SF0">
    <property type="entry name" value="MMS19 NUCLEOTIDE EXCISION REPAIR PROTEIN HOMOLOG"/>
    <property type="match status" value="1"/>
</dbReference>
<evidence type="ECO:0000313" key="9">
    <source>
        <dbReference type="Proteomes" id="UP000009084"/>
    </source>
</evidence>
<dbReference type="GO" id="GO:0016226">
    <property type="term" value="P:iron-sulfur cluster assembly"/>
    <property type="evidence" value="ECO:0007669"/>
    <property type="project" value="UniProtKB-UniRule"/>
</dbReference>
<keyword evidence="5" id="KW-0234">DNA repair</keyword>
<dbReference type="InterPro" id="IPR024687">
    <property type="entry name" value="MMS19_C"/>
</dbReference>
<feature type="domain" description="MMS19 N-terminal" evidence="7">
    <location>
        <begin position="40"/>
        <end position="297"/>
    </location>
</feature>
<dbReference type="GO" id="GO:0005634">
    <property type="term" value="C:nucleus"/>
    <property type="evidence" value="ECO:0007669"/>
    <property type="project" value="UniProtKB-SubCell"/>
</dbReference>
<evidence type="ECO:0000259" key="6">
    <source>
        <dbReference type="Pfam" id="PF12460"/>
    </source>
</evidence>
<sequence>MAELQEFLLLTESDKAESIRLADITAQKLVTKQATLIGVVQSLGEYINDEDSIIRGKAVSYLTAVIRALPSNFLSRQQIQVLATFYCERIEDEGAISGLKSLQSLNRLDKNIAQLIARGLFQHGSNLQKRSQSQRFQFLQLLNELMLGHREALRDMKDESLVGMVKLMDGERDPRNLMLVFSILRVVMVEWDISGHAETLFDSVYRYFPVTFRSHPNDPYKITAQDLKDRLQDCLASNQAFASQAFPTLLDKLDSNSSNVKRDSLNALKACILSYEPSVLTRYSITIWDSLKFEILNAQEDVLAEESLQVLQSLSKRLSSHSKAGNRSLLAHYLKPILQECNEQLREPLQKQAKPAQRILASLSSVSSPAFRLISQGAIPPLLANYQNADGVSKRRGLLDALVGLFDSAITNFGTWIAAGPAETPDNPLSEFRDQLIRMFSQALMGSGKDELALLKVALRGVLQLCILRDFLQDNEVGMYVQDLGDILLNKPSIERQIRQEVVGTLAEISKHKPALLINITIPAFIANLPKSNNTPTSKYLATLENLAQVAIDQDVFYTLVTALLAKLETILTPGNSSTPAYPRSILMTILYAMNRKGLENDPHMELYYEGIVRNLCQKAALAALRDEQTSLLRDSTVLDTLGRLCNLIVRSLPHHKHQEVCYNVYRLFVEHDQFPTVPLHENSTVSQRQTMILSTYLLAGLPKNGISLTHDMAGLLRKIALLATSEDSSPIQFGLVRHLALLINKFLPTPNLEIASRILFSLMPASQEQGKATSGLIRTIFWISKAIISRLPPETPRILSSLVELLASSDPLVRGASSEGFRMLLSADDVLCTENGANIRLLAKQRVFITVVPLISEKVRALATYAGDSAVPSSRHAYRKQAYLSALSGILRSVPSSLVMTQLSVLLPLLLQSLDLTGTDSQPIRTATLETLAVVIRESGVHVIDKIGYLEDLVTRLLQAAGTTASDISRGGYNQAISNTPEARLRALQCLLILALPQPAEGGGVTKPSALLPFKNRVLMGLKCILDDPKRDVRKTAVDARMVWLKQGGDNLGNDS</sequence>
<dbReference type="AlphaFoldDB" id="C5P083"/>
<dbReference type="GO" id="GO:0051604">
    <property type="term" value="P:protein maturation"/>
    <property type="evidence" value="ECO:0007669"/>
    <property type="project" value="UniProtKB-UniRule"/>
</dbReference>
<dbReference type="InterPro" id="IPR039920">
    <property type="entry name" value="MMS19"/>
</dbReference>
<gene>
    <name evidence="8" type="ORF">CPC735_074100</name>
</gene>
<comment type="similarity">
    <text evidence="2 5">Belongs to the MET18/MMS19 family.</text>
</comment>
<dbReference type="SUPFAM" id="SSF48371">
    <property type="entry name" value="ARM repeat"/>
    <property type="match status" value="1"/>
</dbReference>
<evidence type="ECO:0000256" key="5">
    <source>
        <dbReference type="RuleBase" id="RU367072"/>
    </source>
</evidence>
<comment type="function">
    <text evidence="5">Key component of the cytosolic iron-sulfur protein assembly (CIA) complex, a multiprotein complex that mediates the incorporation of iron-sulfur cluster into apoproteins specifically involved in DNA metabolism and genomic integrity. In the CIA complex, MMS19 acts as an adapter between early-acting CIA components and a subset of cellular target iron-sulfur proteins.</text>
</comment>
<dbReference type="Gene3D" id="1.25.10.10">
    <property type="entry name" value="Leucine-rich Repeat Variant"/>
    <property type="match status" value="2"/>
</dbReference>
<evidence type="ECO:0000259" key="7">
    <source>
        <dbReference type="Pfam" id="PF14500"/>
    </source>
</evidence>
<dbReference type="VEuPathDB" id="FungiDB:CPC735_074100"/>
<dbReference type="KEGG" id="cpw:9697367"/>
<evidence type="ECO:0000313" key="8">
    <source>
        <dbReference type="EMBL" id="EER29728.1"/>
    </source>
</evidence>
<dbReference type="InterPro" id="IPR016024">
    <property type="entry name" value="ARM-type_fold"/>
</dbReference>
<dbReference type="InterPro" id="IPR011989">
    <property type="entry name" value="ARM-like"/>
</dbReference>
<organism evidence="8 9">
    <name type="scientific">Coccidioides posadasii (strain C735)</name>
    <name type="common">Valley fever fungus</name>
    <dbReference type="NCBI Taxonomy" id="222929"/>
    <lineage>
        <taxon>Eukaryota</taxon>
        <taxon>Fungi</taxon>
        <taxon>Dikarya</taxon>
        <taxon>Ascomycota</taxon>
        <taxon>Pezizomycotina</taxon>
        <taxon>Eurotiomycetes</taxon>
        <taxon>Eurotiomycetidae</taxon>
        <taxon>Onygenales</taxon>
        <taxon>Onygenaceae</taxon>
        <taxon>Coccidioides</taxon>
    </lineage>
</organism>
<evidence type="ECO:0000256" key="3">
    <source>
        <dbReference type="ARBA" id="ARBA00022737"/>
    </source>
</evidence>
<name>C5P083_COCP7</name>
<reference evidence="8 9" key="1">
    <citation type="journal article" date="2009" name="Genome Res.">
        <title>Comparative genomic analyses of the human fungal pathogens Coccidioides and their relatives.</title>
        <authorList>
            <person name="Sharpton T.J."/>
            <person name="Stajich J.E."/>
            <person name="Rounsley S.D."/>
            <person name="Gardner M.J."/>
            <person name="Wortman J.R."/>
            <person name="Jordar V.S."/>
            <person name="Maiti R."/>
            <person name="Kodira C.D."/>
            <person name="Neafsey D.E."/>
            <person name="Zeng Q."/>
            <person name="Hung C.-Y."/>
            <person name="McMahan C."/>
            <person name="Muszewska A."/>
            <person name="Grynberg M."/>
            <person name="Mandel M.A."/>
            <person name="Kellner E.M."/>
            <person name="Barker B.M."/>
            <person name="Galgiani J.N."/>
            <person name="Orbach M.J."/>
            <person name="Kirkland T.N."/>
            <person name="Cole G.T."/>
            <person name="Henn M.R."/>
            <person name="Birren B.W."/>
            <person name="Taylor J.W."/>
        </authorList>
    </citation>
    <scope>NUCLEOTIDE SEQUENCE [LARGE SCALE GENOMIC DNA]</scope>
    <source>
        <strain evidence="9">C735</strain>
    </source>
</reference>
<proteinExistence type="inferred from homology"/>
<comment type="subcellular location">
    <subcellularLocation>
        <location evidence="1 5">Nucleus</location>
    </subcellularLocation>
</comment>